<dbReference type="CDD" id="cd02120">
    <property type="entry name" value="PA_subtilisin_like"/>
    <property type="match status" value="1"/>
</dbReference>
<evidence type="ECO:0000256" key="3">
    <source>
        <dbReference type="ARBA" id="ARBA00022670"/>
    </source>
</evidence>
<dbReference type="SMART" id="SM00450">
    <property type="entry name" value="RHOD"/>
    <property type="match status" value="2"/>
</dbReference>
<feature type="active site" description="Charge relay system" evidence="8 9">
    <location>
        <position position="1230"/>
    </location>
</feature>
<dbReference type="PROSITE" id="PS50206">
    <property type="entry name" value="RHODANESE_3"/>
    <property type="match status" value="2"/>
</dbReference>
<evidence type="ECO:0000313" key="13">
    <source>
        <dbReference type="EMBL" id="GEU28647.1"/>
    </source>
</evidence>
<feature type="compositionally biased region" description="Basic and acidic residues" evidence="11">
    <location>
        <begin position="2305"/>
        <end position="2321"/>
    </location>
</feature>
<feature type="domain" description="Rhodanese" evidence="12">
    <location>
        <begin position="400"/>
        <end position="511"/>
    </location>
</feature>
<evidence type="ECO:0000256" key="4">
    <source>
        <dbReference type="ARBA" id="ARBA00022729"/>
    </source>
</evidence>
<dbReference type="PROSITE" id="PS00136">
    <property type="entry name" value="SUBTILASE_ASP"/>
    <property type="match status" value="1"/>
</dbReference>
<dbReference type="SUPFAM" id="SSF52743">
    <property type="entry name" value="Subtilisin-like"/>
    <property type="match status" value="1"/>
</dbReference>
<accession>A0A699GGC9</accession>
<dbReference type="InterPro" id="IPR034197">
    <property type="entry name" value="Peptidases_S8_3"/>
</dbReference>
<dbReference type="GO" id="GO:0005576">
    <property type="term" value="C:extracellular region"/>
    <property type="evidence" value="ECO:0007669"/>
    <property type="project" value="UniProtKB-SubCell"/>
</dbReference>
<evidence type="ECO:0000256" key="9">
    <source>
        <dbReference type="PROSITE-ProRule" id="PRU01240"/>
    </source>
</evidence>
<feature type="compositionally biased region" description="Basic residues" evidence="11">
    <location>
        <begin position="1029"/>
        <end position="1043"/>
    </location>
</feature>
<keyword evidence="3 9" id="KW-0645">Protease</keyword>
<feature type="compositionally biased region" description="Basic residues" evidence="11">
    <location>
        <begin position="1963"/>
        <end position="1972"/>
    </location>
</feature>
<keyword evidence="6 9" id="KW-0720">Serine protease</keyword>
<feature type="region of interest" description="Disordered" evidence="11">
    <location>
        <begin position="625"/>
        <end position="648"/>
    </location>
</feature>
<dbReference type="EMBL" id="BKCJ010000012">
    <property type="protein sequence ID" value="GEU28647.1"/>
    <property type="molecule type" value="Genomic_DNA"/>
</dbReference>
<dbReference type="Gene3D" id="2.60.40.2310">
    <property type="match status" value="1"/>
</dbReference>
<dbReference type="SUPFAM" id="SSF52821">
    <property type="entry name" value="Rhodanese/Cell cycle control phosphatase"/>
    <property type="match status" value="2"/>
</dbReference>
<feature type="region of interest" description="Disordered" evidence="11">
    <location>
        <begin position="3594"/>
        <end position="3714"/>
    </location>
</feature>
<dbReference type="InterPro" id="IPR001763">
    <property type="entry name" value="Rhodanese-like_dom"/>
</dbReference>
<feature type="region of interest" description="Disordered" evidence="11">
    <location>
        <begin position="1887"/>
        <end position="1985"/>
    </location>
</feature>
<dbReference type="InterPro" id="IPR037045">
    <property type="entry name" value="S8pro/Inhibitor_I9_sf"/>
</dbReference>
<evidence type="ECO:0000256" key="6">
    <source>
        <dbReference type="ARBA" id="ARBA00022825"/>
    </source>
</evidence>
<dbReference type="CDD" id="cd01448">
    <property type="entry name" value="TST_Repeat_1"/>
    <property type="match status" value="1"/>
</dbReference>
<evidence type="ECO:0000256" key="5">
    <source>
        <dbReference type="ARBA" id="ARBA00022801"/>
    </source>
</evidence>
<dbReference type="CDD" id="cd01449">
    <property type="entry name" value="TST_Repeat_2"/>
    <property type="match status" value="1"/>
</dbReference>
<dbReference type="PANTHER" id="PTHR10795">
    <property type="entry name" value="PROPROTEIN CONVERTASE SUBTILISIN/KEXIN"/>
    <property type="match status" value="1"/>
</dbReference>
<dbReference type="InterPro" id="IPR041469">
    <property type="entry name" value="Subtilisin-like_FN3"/>
</dbReference>
<feature type="compositionally biased region" description="Low complexity" evidence="11">
    <location>
        <begin position="1946"/>
        <end position="1955"/>
    </location>
</feature>
<keyword evidence="7" id="KW-0325">Glycoprotein</keyword>
<feature type="compositionally biased region" description="Basic and acidic residues" evidence="11">
    <location>
        <begin position="3650"/>
        <end position="3661"/>
    </location>
</feature>
<dbReference type="GO" id="GO:0004252">
    <property type="term" value="F:serine-type endopeptidase activity"/>
    <property type="evidence" value="ECO:0007669"/>
    <property type="project" value="UniProtKB-UniRule"/>
</dbReference>
<reference evidence="13" key="1">
    <citation type="journal article" date="2019" name="Sci. Rep.">
        <title>Draft genome of Tanacetum cinerariifolium, the natural source of mosquito coil.</title>
        <authorList>
            <person name="Yamashiro T."/>
            <person name="Shiraishi A."/>
            <person name="Satake H."/>
            <person name="Nakayama K."/>
        </authorList>
    </citation>
    <scope>NUCLEOTIDE SEQUENCE</scope>
</reference>
<feature type="compositionally biased region" description="Basic residues" evidence="11">
    <location>
        <begin position="2055"/>
        <end position="2068"/>
    </location>
</feature>
<dbReference type="Gene3D" id="3.40.250.10">
    <property type="entry name" value="Rhodanese-like domain"/>
    <property type="match status" value="2"/>
</dbReference>
<feature type="region of interest" description="Disordered" evidence="11">
    <location>
        <begin position="2298"/>
        <end position="2327"/>
    </location>
</feature>
<evidence type="ECO:0000259" key="12">
    <source>
        <dbReference type="PROSITE" id="PS50206"/>
    </source>
</evidence>
<dbReference type="Gene3D" id="3.50.30.30">
    <property type="match status" value="1"/>
</dbReference>
<dbReference type="InterPro" id="IPR045051">
    <property type="entry name" value="SBT"/>
</dbReference>
<dbReference type="Pfam" id="PF02225">
    <property type="entry name" value="PA"/>
    <property type="match status" value="1"/>
</dbReference>
<feature type="region of interest" description="Disordered" evidence="11">
    <location>
        <begin position="1029"/>
        <end position="1053"/>
    </location>
</feature>
<dbReference type="InterPro" id="IPR010259">
    <property type="entry name" value="S8pro/Inhibitor_I9"/>
</dbReference>
<feature type="compositionally biased region" description="Low complexity" evidence="11">
    <location>
        <begin position="2072"/>
        <end position="2089"/>
    </location>
</feature>
<feature type="domain" description="Rhodanese" evidence="12">
    <location>
        <begin position="246"/>
        <end position="369"/>
    </location>
</feature>
<gene>
    <name evidence="13" type="ORF">Tci_000625</name>
</gene>
<dbReference type="Pfam" id="PF05922">
    <property type="entry name" value="Inhibitor_I9"/>
    <property type="match status" value="1"/>
</dbReference>
<organism evidence="13">
    <name type="scientific">Tanacetum cinerariifolium</name>
    <name type="common">Dalmatian daisy</name>
    <name type="synonym">Chrysanthemum cinerariifolium</name>
    <dbReference type="NCBI Taxonomy" id="118510"/>
    <lineage>
        <taxon>Eukaryota</taxon>
        <taxon>Viridiplantae</taxon>
        <taxon>Streptophyta</taxon>
        <taxon>Embryophyta</taxon>
        <taxon>Tracheophyta</taxon>
        <taxon>Spermatophyta</taxon>
        <taxon>Magnoliopsida</taxon>
        <taxon>eudicotyledons</taxon>
        <taxon>Gunneridae</taxon>
        <taxon>Pentapetalae</taxon>
        <taxon>asterids</taxon>
        <taxon>campanulids</taxon>
        <taxon>Asterales</taxon>
        <taxon>Asteraceae</taxon>
        <taxon>Asteroideae</taxon>
        <taxon>Anthemideae</taxon>
        <taxon>Anthemidinae</taxon>
        <taxon>Tanacetum</taxon>
    </lineage>
</organism>
<feature type="compositionally biased region" description="Basic and acidic residues" evidence="11">
    <location>
        <begin position="1914"/>
        <end position="1937"/>
    </location>
</feature>
<feature type="active site" description="Charge relay system" evidence="8 9">
    <location>
        <position position="1324"/>
    </location>
</feature>
<dbReference type="Pfam" id="PF00082">
    <property type="entry name" value="Peptidase_S8"/>
    <property type="match status" value="1"/>
</dbReference>
<evidence type="ECO:0000256" key="1">
    <source>
        <dbReference type="ARBA" id="ARBA00004613"/>
    </source>
</evidence>
<protein>
    <submittedName>
        <fullName evidence="13">Subtilisin-like protease SBT1.5</fullName>
    </submittedName>
</protein>
<feature type="compositionally biased region" description="Polar residues" evidence="11">
    <location>
        <begin position="3594"/>
        <end position="3625"/>
    </location>
</feature>
<feature type="active site" description="Charge relay system" evidence="8 9">
    <location>
        <position position="1671"/>
    </location>
</feature>
<dbReference type="GO" id="GO:0006508">
    <property type="term" value="P:proteolysis"/>
    <property type="evidence" value="ECO:0007669"/>
    <property type="project" value="UniProtKB-KW"/>
</dbReference>
<proteinExistence type="inferred from homology"/>
<dbReference type="InterPro" id="IPR015500">
    <property type="entry name" value="Peptidase_S8_subtilisin-rel"/>
</dbReference>
<dbReference type="Gene3D" id="3.40.50.200">
    <property type="entry name" value="Peptidase S8/S53 domain"/>
    <property type="match status" value="1"/>
</dbReference>
<dbReference type="PROSITE" id="PS51892">
    <property type="entry name" value="SUBTILASE"/>
    <property type="match status" value="1"/>
</dbReference>
<keyword evidence="5 9" id="KW-0378">Hydrolase</keyword>
<feature type="compositionally biased region" description="Basic residues" evidence="11">
    <location>
        <begin position="14"/>
        <end position="32"/>
    </location>
</feature>
<dbReference type="Pfam" id="PF17766">
    <property type="entry name" value="fn3_6"/>
    <property type="match status" value="1"/>
</dbReference>
<dbReference type="InterPro" id="IPR036852">
    <property type="entry name" value="Peptidase_S8/S53_dom_sf"/>
</dbReference>
<evidence type="ECO:0000256" key="8">
    <source>
        <dbReference type="PIRSR" id="PIRSR615500-1"/>
    </source>
</evidence>
<name>A0A699GGC9_TANCI</name>
<comment type="similarity">
    <text evidence="2 9 10">Belongs to the peptidase S8 family.</text>
</comment>
<dbReference type="CDD" id="cd04852">
    <property type="entry name" value="Peptidases_S8_3"/>
    <property type="match status" value="1"/>
</dbReference>
<dbReference type="InterPro" id="IPR036873">
    <property type="entry name" value="Rhodanese-like_dom_sf"/>
</dbReference>
<dbReference type="InterPro" id="IPR000209">
    <property type="entry name" value="Peptidase_S8/S53_dom"/>
</dbReference>
<feature type="region of interest" description="Disordered" evidence="11">
    <location>
        <begin position="14"/>
        <end position="48"/>
    </location>
</feature>
<sequence>MREAGLRRILHFRNRDVPRRRRRDRAGHHHQIPGRQLPHHDAAGPPVALHHRRGVAVALVLLDRRTAAGHGHDPQLPVADLDRRVAVRARLVARQGRHQVAADAGRDDELCGRDPAAAAGVPRQPAHARPGGPVLQPADGHGLYAGGHDARLSPGPDPGGGQSAIHGHRVFQHLGRAGVWRRVQRDELGRDYHHPGVRRGCNVLQYPQHRTRQGHRQGRPDFQRSIGRPFMHTTLISAAELAQHVTSTGWVILDCRHDLLDPDAGRAAFAAGHIQNARFANIDADLSGAKTGPDGIFRGRHPLPERAALIDTLRGWGIDDDTQVVAYDAHGGMFAARLWWLLRWVGHPAVAVLDGGLAAWQAGGQPLATGTAAPRARGAIAEHAPLTHTVSVDDVTANLATPAKTVVDARAPDRYRGENETIDPVGGHIPGARNRFFKDNLAPDGRFKEAAQLRAELAPVVGNAAQAIMQCGSGVTACHNLLALEVAGLPGAALYPGSWSECAPALPAPAGRAHQRQPGQQHAPGFRFWHRRHRRQARDRHPRFQVAVGSECRQIAVLHRHHSAPVIMFTDGGAVVTHVEMRSHLVQPDVGNFLAILVVAGQSQQCRRQRKLLLVRFQVIAQRGRGGQRRRHADGEPGVGRQRKGARRRIGPARIPVVRAVTVKGAGRLAAGGHGGESGQGIGSAQADLRGRQRIDEAARQRAAQRRCFVRVLVGDIFVGPAMGAHCHIGFAIGTEGQRRRNAVVQVEVGKRDRQVAETGVAGGECKGSDRAAAPRHGAYQAQAGQQHGVLGRFRHRRYRQSIDIGFGIKMTQAALRTQVAIASRQQAAPAGAVRAGHAFADDAQYADSLALEIHQIARAVGSSAAHHQLQRRIGKLAFGRLRVVTDRVCGLDIPDHGELHLGIGRQHERLADGRAGHGCITAVAAITAGDALRRAAHVHGAETRVTGRAGDAGAAAGQRRVDAIAQRHAGPGAQTFEIGEFFPGREAVRIAGDGGARHRLGARQEGNRRRDTVGCVEVDQGNADVAKRRRTRGGGQHRRAKQRQASGGNGFHHVNHPGRASSMIAARPVLPLLLLSLLSVAPLAHADERRPYIVQLADAPVAAYTGQVSGLRATRAAPGQRLDLASDPARQYGNYLKTRQQAARALVAPGAVTRDYQVVFNGFSARLTDAEVRALKASGKVRAITPDEKLHVVTNYTPTFLGLDQAGGLWEQLGGRAHAGEDVIVGVLDTGIWPENLSYADRVDSQGVPTFSTSGTLAYGPPPARWKGVCQAGAGFTAASCNNKLIGARYFDDGFRAGGHAIHVSEFRSPRDSLSGPAGEGGHGTHTSSTAAGNDNVPTLAANGDNLGRRSGMAPRARLAMYKICWTYNVAGAGGGAANTCYNSDSLAAIEAAVNDGVDVINYSISGGASVLDPVEQAFRHAAEAGVFVAAAAGNSGPANEVAHISPWLTTVAASSHDRAHTATIRLGNGQVYRGNSMSARALPATAVIRAEDALAAGANLADAALCYRLGDVPALRPSLDADKVKGKIVACHRGGNDRLAKAEAVRAAGGVGMILLDDGNGLATDVYDVPTIHVTQEDGVAIGDYAATAGATAALSAAALTPVPGPVMADFSSRGPNRFDAGVLKPDLTAPGVDIIAGISPSLTPAQHDAIVAGRGAAVSVSALMSGTSMATPHVAGLAALLRQRHPDWSPAAIKSALMTSTTSVRPNSLTGDQDGTLPWGQGAGHVAPNNAADPGLVFDAGGADYQRYLCGVTGEATDCGSGALPGHDLNLASVTLPGVVGVQTVTRSVTNVGERLASYTATAAVDGFTTTVTPDSLTIAPGETRRYTVTLRRTDAEDGVWKFGDVVWNDGEHQVRSPLQARYNSGVQAPALLSASRPARIRAAGADGHAGDPRIDREHGDHHGRVRGARGGRESGHAGHSEQHHDRPLRTERPRHGRRFGRRPGPGAARPARQPDRLQRPRRLERKHHPDGAADGCGKSMRAGLSAEKQRIHQLHAVVRHRDSQRYQGQADLRLACPGATGWQGHGQRGLVGAGTGQALSGRHAVAEPGRPPRRLHRARYRHPRRDASAVGRRARQVAGRAVGGSRRQKAGPQRGAALHLRHQVAHRNVDEAGRGKHQHVRNEAAGAVEEIIAEQATGNCQQAAQQVIDVSAGARKTGVEQHDEVADFLRNFMGDDGQARHQAQLRIGQEGGGNQDAVGKIVHAVADQNHPAGLARLVLVVAVMVVVAIVLVMVRVAHDGQLFQHEERQQAAQQGRKQAARAGGGIERFGQGVQQRRGQHQAHGQADHALDHLRQQRKREHGSGRDADDAGERGRQDDGDEYGIDVHLARRRLPYRLGDSPIRAHTRPRGTGSSHPVLLEPRQHAAPAVLGVRLDVTGPVVGVERMARIRIDHEGGLVGALGQRRLHGLDRLLRNARVLQAVQAQHRYCQGRCDIDRMLGRVGGDRAHQAAVPGHAGLDGRIVRRVQPGHAAAPAEARDADLVRVAAVGLGPGDQRVEVGHDLGVGGLGNDVALQVGNRRGLLRVALAHEQVGRQRQVAELGEAAGHIRNVLMHAEDFGNHQHDRQVALALRLGAVDRHRLAADIDGDGAGGQAGTVGLDDALRHHRQRGHGKAGAERDFNKVAAVKAAGIQFLRAALAAPAVLLRSYPGRDRFLMRLFPVFTNPDFRRQRHLQLRHARHQFRQLALDQLQFRIGHFQHQFIVHLHDHAGLQLFTLQPVLHGHHCQLDQVGRRALHGRVDGCPFGALAARAVRGIDFGQPQAAAEHGFHVAARLGLHAGVVHVLLDAREAGKIPVDIVLRGSAFDAQVGGQAERAHAVDQAEVDHLGIAALFAGHLGRRHAKDLGGRGAVDVLAFGKRAQHGFIARDMGHDAQLDLRIVGRHQVAAGRRNKGFADAAAFPGAYRDVLQVGVVGRQPSRHRHRLRVIGMHAAGGLVDHLGQLVGIGRLELGQAAVLEQHLGQRIVFRQLLQHFLVGGRRPARVFFHHRQLQLLEENLADLLGRTEVERLARQLVRLRFQLDDARAQFGRLGVEQRGVDVHAVAFDLLQHHGCGQFDVAVDVVELIVGFHLGGHHAVQAQRDVGVFGRVVGGALELHLVERDHVHAFAAHIDERNRGVVQVAQGQRDAVVGEDVAVVLEVLAHLEFGVMFQPGLQLFQHVLARQLLGHARVRMGDGDVARHARLGGQRNAHQLRRHRFQRRGFRIDGRQRGGVDQRDPLVELRVREHGFVVDVDLGRFAEHVLRGRHGAARRHGFRCSRRGRGRRRDGAQLAHQGLEAVRGKERQQGGAVFGTRHQRFADRHHVGGQIAVGFDGNEFAAARQPGQRGAQVFADRAGNLVGIGDHAVQRVVRRQPFERGFRAALGNARHVVDRVADQGQVVDDAVRRHAELGQHARLVHLFVVHGVDQHDVRIDQLRQVLVAGGHHHLHAGLDRVHAQGADHVVRFHAVDHQDRPAHGLDRFVDRFDLQAQVVRHRRTGSLVFRIHVIAEGLALGIEHAGDVRGRIVGAQAAQHVDHAVHGAGGIAVRAAQVGQRVEGAIKITGTAIIMTRISSLLPALLLTVGAHAWAQTPPSDKPPKMDKIEEYSDDAVNIKSNQSQQGTQIKDTRDNNGNLVDTTVKSGPSTYKVRPAHPAGSVAAEGPGAGAGPDRQRPGRPDRRPARQAGVHRHQARRQFANGAATGALRRSGRHAGAHAPGRTRLPAAAAESARPGLVERHHAAGAAPSVGQQCPPAARRDAFPGSICRQRHLSAVADRAHPRRPVPQQRDVRRRAPDRVFRLLLCRLRHLAVRRGRHRQRLVHRSAYRRAGPGPGARPARRVSRRAAVHRRRADGLAADAARRRAALLVVPAV</sequence>
<dbReference type="PRINTS" id="PR00723">
    <property type="entry name" value="SUBTILISIN"/>
</dbReference>
<feature type="region of interest" description="Disordered" evidence="11">
    <location>
        <begin position="1310"/>
        <end position="1345"/>
    </location>
</feature>
<dbReference type="PROSITE" id="PS00138">
    <property type="entry name" value="SUBTILASE_SER"/>
    <property type="match status" value="1"/>
</dbReference>
<dbReference type="Pfam" id="PF00581">
    <property type="entry name" value="Rhodanese"/>
    <property type="match status" value="2"/>
</dbReference>
<dbReference type="Gene3D" id="3.30.70.80">
    <property type="entry name" value="Peptidase S8 propeptide/proteinase inhibitor I9"/>
    <property type="match status" value="1"/>
</dbReference>
<evidence type="ECO:0000256" key="10">
    <source>
        <dbReference type="RuleBase" id="RU003355"/>
    </source>
</evidence>
<dbReference type="InterPro" id="IPR023828">
    <property type="entry name" value="Peptidase_S8_Ser-AS"/>
</dbReference>
<comment type="caution">
    <text evidence="13">The sequence shown here is derived from an EMBL/GenBank/DDBJ whole genome shotgun (WGS) entry which is preliminary data.</text>
</comment>
<dbReference type="InterPro" id="IPR003137">
    <property type="entry name" value="PA_domain"/>
</dbReference>
<dbReference type="InterPro" id="IPR023827">
    <property type="entry name" value="Peptidase_S8_Asp-AS"/>
</dbReference>
<comment type="subcellular location">
    <subcellularLocation>
        <location evidence="1">Secreted</location>
    </subcellularLocation>
</comment>
<feature type="region of interest" description="Disordered" evidence="11">
    <location>
        <begin position="2033"/>
        <end position="2100"/>
    </location>
</feature>
<keyword evidence="4" id="KW-0732">Signal</keyword>
<evidence type="ECO:0000256" key="11">
    <source>
        <dbReference type="SAM" id="MobiDB-lite"/>
    </source>
</evidence>
<feature type="region of interest" description="Disordered" evidence="11">
    <location>
        <begin position="95"/>
        <end position="164"/>
    </location>
</feature>
<feature type="compositionally biased region" description="Basic and acidic residues" evidence="11">
    <location>
        <begin position="1892"/>
        <end position="1906"/>
    </location>
</feature>
<evidence type="ECO:0000256" key="2">
    <source>
        <dbReference type="ARBA" id="ARBA00011073"/>
    </source>
</evidence>
<evidence type="ECO:0000256" key="7">
    <source>
        <dbReference type="ARBA" id="ARBA00023180"/>
    </source>
</evidence>